<dbReference type="EMBL" id="AP023367">
    <property type="protein sequence ID" value="BCJ96801.1"/>
    <property type="molecule type" value="Genomic_DNA"/>
</dbReference>
<dbReference type="SUPFAM" id="SSF52172">
    <property type="entry name" value="CheY-like"/>
    <property type="match status" value="1"/>
</dbReference>
<dbReference type="SMART" id="SM00448">
    <property type="entry name" value="REC"/>
    <property type="match status" value="1"/>
</dbReference>
<dbReference type="CDD" id="cd17574">
    <property type="entry name" value="REC_OmpR"/>
    <property type="match status" value="1"/>
</dbReference>
<gene>
    <name evidence="8" type="primary">phoP_2</name>
    <name evidence="8" type="ORF">acsn021_43700</name>
</gene>
<dbReference type="RefSeq" id="WP_184092229.1">
    <property type="nucleotide sequence ID" value="NZ_AP023367.1"/>
</dbReference>
<evidence type="ECO:0000313" key="9">
    <source>
        <dbReference type="Proteomes" id="UP000515561"/>
    </source>
</evidence>
<dbReference type="GO" id="GO:0000156">
    <property type="term" value="F:phosphorelay response regulator activity"/>
    <property type="evidence" value="ECO:0007669"/>
    <property type="project" value="TreeGrafter"/>
</dbReference>
<evidence type="ECO:0000256" key="6">
    <source>
        <dbReference type="ARBA" id="ARBA00023163"/>
    </source>
</evidence>
<name>A0A6S6RDK1_9FIRM</name>
<keyword evidence="9" id="KW-1185">Reference proteome</keyword>
<evidence type="ECO:0000256" key="1">
    <source>
        <dbReference type="ARBA" id="ARBA00018672"/>
    </source>
</evidence>
<dbReference type="PANTHER" id="PTHR48111">
    <property type="entry name" value="REGULATOR OF RPOS"/>
    <property type="match status" value="1"/>
</dbReference>
<dbReference type="PROSITE" id="PS50110">
    <property type="entry name" value="RESPONSE_REGULATORY"/>
    <property type="match status" value="1"/>
</dbReference>
<dbReference type="InterPro" id="IPR039420">
    <property type="entry name" value="WalR-like"/>
</dbReference>
<protein>
    <recommendedName>
        <fullName evidence="1">Stage 0 sporulation protein A homolog</fullName>
    </recommendedName>
</protein>
<keyword evidence="3" id="KW-0902">Two-component regulatory system</keyword>
<dbReference type="Proteomes" id="UP000515561">
    <property type="component" value="Chromosome"/>
</dbReference>
<dbReference type="Pfam" id="PF00486">
    <property type="entry name" value="Trans_reg_C"/>
    <property type="match status" value="1"/>
</dbReference>
<dbReference type="Pfam" id="PF00072">
    <property type="entry name" value="Response_reg"/>
    <property type="match status" value="1"/>
</dbReference>
<dbReference type="FunFam" id="3.40.50.2300:FF:000001">
    <property type="entry name" value="DNA-binding response regulator PhoB"/>
    <property type="match status" value="1"/>
</dbReference>
<comment type="function">
    <text evidence="7">May play the central regulatory role in sporulation. It may be an element of the effector pathway responsible for the activation of sporulation genes in response to nutritional stress. Spo0A may act in concert with spo0H (a sigma factor) to control the expression of some genes that are critical to the sporulation process.</text>
</comment>
<keyword evidence="6" id="KW-0804">Transcription</keyword>
<dbReference type="InterPro" id="IPR001867">
    <property type="entry name" value="OmpR/PhoB-type_DNA-bd"/>
</dbReference>
<dbReference type="InterPro" id="IPR001789">
    <property type="entry name" value="Sig_transdc_resp-reg_receiver"/>
</dbReference>
<dbReference type="InterPro" id="IPR036388">
    <property type="entry name" value="WH-like_DNA-bd_sf"/>
</dbReference>
<dbReference type="Gene3D" id="3.40.50.2300">
    <property type="match status" value="1"/>
</dbReference>
<accession>A0A6S6RDK1</accession>
<evidence type="ECO:0000256" key="7">
    <source>
        <dbReference type="ARBA" id="ARBA00024867"/>
    </source>
</evidence>
<keyword evidence="2" id="KW-0597">Phosphoprotein</keyword>
<keyword evidence="5 8" id="KW-0238">DNA-binding</keyword>
<dbReference type="GO" id="GO:0005829">
    <property type="term" value="C:cytosol"/>
    <property type="evidence" value="ECO:0007669"/>
    <property type="project" value="TreeGrafter"/>
</dbReference>
<sequence length="226" mass="26132">MINILLVEDEKNIAFLLYANLTQAGYDCVCVYNGTAAVEKIDTHKYDLILLDIMLPEIDGYDLAEYIRPKKIPIIFLTAKSSVLERVKGLKLGADDYIVKPFEMIELLARVEAVLRRYNLCDTKISFMEIEIDTISRKVTKGGRDVALTVKEYDMLLFFIRNKSIALFRDKIYESVWGGDYTGDSRTVDLHVQRLRKKLNWEDTIISVYKIGYRLDVPKNKTICRN</sequence>
<dbReference type="GO" id="GO:0032993">
    <property type="term" value="C:protein-DNA complex"/>
    <property type="evidence" value="ECO:0007669"/>
    <property type="project" value="TreeGrafter"/>
</dbReference>
<dbReference type="Gene3D" id="1.10.10.10">
    <property type="entry name" value="Winged helix-like DNA-binding domain superfamily/Winged helix DNA-binding domain"/>
    <property type="match status" value="1"/>
</dbReference>
<dbReference type="SMART" id="SM00862">
    <property type="entry name" value="Trans_reg_C"/>
    <property type="match status" value="1"/>
</dbReference>
<dbReference type="Gene3D" id="6.10.250.690">
    <property type="match status" value="1"/>
</dbReference>
<organism evidence="8 9">
    <name type="scientific">Anaerocolumna cellulosilytica</name>
    <dbReference type="NCBI Taxonomy" id="433286"/>
    <lineage>
        <taxon>Bacteria</taxon>
        <taxon>Bacillati</taxon>
        <taxon>Bacillota</taxon>
        <taxon>Clostridia</taxon>
        <taxon>Lachnospirales</taxon>
        <taxon>Lachnospiraceae</taxon>
        <taxon>Anaerocolumna</taxon>
    </lineage>
</organism>
<proteinExistence type="predicted"/>
<dbReference type="KEGG" id="acel:acsn021_43700"/>
<dbReference type="CDD" id="cd00383">
    <property type="entry name" value="trans_reg_C"/>
    <property type="match status" value="1"/>
</dbReference>
<dbReference type="AlphaFoldDB" id="A0A6S6RDK1"/>
<dbReference type="PANTHER" id="PTHR48111:SF21">
    <property type="entry name" value="DNA-BINDING DUAL MASTER TRANSCRIPTIONAL REGULATOR RPAA"/>
    <property type="match status" value="1"/>
</dbReference>
<keyword evidence="4" id="KW-0805">Transcription regulation</keyword>
<dbReference type="InterPro" id="IPR011006">
    <property type="entry name" value="CheY-like_superfamily"/>
</dbReference>
<evidence type="ECO:0000256" key="3">
    <source>
        <dbReference type="ARBA" id="ARBA00023012"/>
    </source>
</evidence>
<dbReference type="GO" id="GO:0000976">
    <property type="term" value="F:transcription cis-regulatory region binding"/>
    <property type="evidence" value="ECO:0007669"/>
    <property type="project" value="TreeGrafter"/>
</dbReference>
<evidence type="ECO:0000313" key="8">
    <source>
        <dbReference type="EMBL" id="BCJ96801.1"/>
    </source>
</evidence>
<reference evidence="8 9" key="1">
    <citation type="journal article" date="2016" name="Int. J. Syst. Evol. Microbiol.">
        <title>Descriptions of Anaerotaenia torta gen. nov., sp. nov. and Anaerocolumna cellulosilytica gen. nov., sp. nov. isolated from a methanogenic reactor of cattle waste.</title>
        <authorList>
            <person name="Uek A."/>
            <person name="Ohtaki Y."/>
            <person name="Kaku N."/>
            <person name="Ueki K."/>
        </authorList>
    </citation>
    <scope>NUCLEOTIDE SEQUENCE [LARGE SCALE GENOMIC DNA]</scope>
    <source>
        <strain evidence="8 9">SN021</strain>
    </source>
</reference>
<dbReference type="PROSITE" id="PS51755">
    <property type="entry name" value="OMPR_PHOB"/>
    <property type="match status" value="1"/>
</dbReference>
<evidence type="ECO:0000256" key="5">
    <source>
        <dbReference type="ARBA" id="ARBA00023125"/>
    </source>
</evidence>
<evidence type="ECO:0000256" key="2">
    <source>
        <dbReference type="ARBA" id="ARBA00022553"/>
    </source>
</evidence>
<evidence type="ECO:0000256" key="4">
    <source>
        <dbReference type="ARBA" id="ARBA00023015"/>
    </source>
</evidence>
<dbReference type="GO" id="GO:0006355">
    <property type="term" value="P:regulation of DNA-templated transcription"/>
    <property type="evidence" value="ECO:0007669"/>
    <property type="project" value="InterPro"/>
</dbReference>